<sequence>MGCESNASPTGKRGRDAEDEVYLDNFHSQKRYLSEVMASSLNGLNFGESLVEHLMESPARFEGMCNSSFRDDLSFQYSPMSEDFDDARYAESPFNSITAQADSMPTSPVSPYRNQRPLSASSSTAPTTSHSSLGCNLAAVSCSPSRQRNSDSEGRLPSSPSDICYPADLRRAALMRALQMRSQPQAVDASSCLGREPPQDIEPEEHSYSCLESLDDERDYQSPPQETNLLLEQCPSTIIMPERELNQRSSCRALDMNEKGEALGEGVYERNGDEKSVLVYSRKSLLGGHVKSGIDL</sequence>
<feature type="region of interest" description="Disordered" evidence="1">
    <location>
        <begin position="184"/>
        <end position="205"/>
    </location>
</feature>
<protein>
    <submittedName>
        <fullName evidence="2">Uncharacterized protein</fullName>
    </submittedName>
</protein>
<evidence type="ECO:0000313" key="3">
    <source>
        <dbReference type="Proteomes" id="UP001419268"/>
    </source>
</evidence>
<name>A0AAP0JUJ0_9MAGN</name>
<keyword evidence="3" id="KW-1185">Reference proteome</keyword>
<feature type="region of interest" description="Disordered" evidence="1">
    <location>
        <begin position="97"/>
        <end position="132"/>
    </location>
</feature>
<dbReference type="PANTHER" id="PTHR35717">
    <property type="entry name" value="OS05G0156200 PROTEIN"/>
    <property type="match status" value="1"/>
</dbReference>
<accession>A0AAP0JUJ0</accession>
<dbReference type="EMBL" id="JBBNAG010000004">
    <property type="protein sequence ID" value="KAK9139217.1"/>
    <property type="molecule type" value="Genomic_DNA"/>
</dbReference>
<gene>
    <name evidence="2" type="ORF">Scep_008898</name>
</gene>
<comment type="caution">
    <text evidence="2">The sequence shown here is derived from an EMBL/GenBank/DDBJ whole genome shotgun (WGS) entry which is preliminary data.</text>
</comment>
<dbReference type="Proteomes" id="UP001419268">
    <property type="component" value="Unassembled WGS sequence"/>
</dbReference>
<proteinExistence type="predicted"/>
<reference evidence="2 3" key="1">
    <citation type="submission" date="2024-01" db="EMBL/GenBank/DDBJ databases">
        <title>Genome assemblies of Stephania.</title>
        <authorList>
            <person name="Yang L."/>
        </authorList>
    </citation>
    <scope>NUCLEOTIDE SEQUENCE [LARGE SCALE GENOMIC DNA]</scope>
    <source>
        <strain evidence="2">JXDWG</strain>
        <tissue evidence="2">Leaf</tissue>
    </source>
</reference>
<feature type="compositionally biased region" description="Polar residues" evidence="1">
    <location>
        <begin position="97"/>
        <end position="113"/>
    </location>
</feature>
<dbReference type="AlphaFoldDB" id="A0AAP0JUJ0"/>
<evidence type="ECO:0000256" key="1">
    <source>
        <dbReference type="SAM" id="MobiDB-lite"/>
    </source>
</evidence>
<feature type="compositionally biased region" description="Low complexity" evidence="1">
    <location>
        <begin position="117"/>
        <end position="132"/>
    </location>
</feature>
<organism evidence="2 3">
    <name type="scientific">Stephania cephalantha</name>
    <dbReference type="NCBI Taxonomy" id="152367"/>
    <lineage>
        <taxon>Eukaryota</taxon>
        <taxon>Viridiplantae</taxon>
        <taxon>Streptophyta</taxon>
        <taxon>Embryophyta</taxon>
        <taxon>Tracheophyta</taxon>
        <taxon>Spermatophyta</taxon>
        <taxon>Magnoliopsida</taxon>
        <taxon>Ranunculales</taxon>
        <taxon>Menispermaceae</taxon>
        <taxon>Menispermoideae</taxon>
        <taxon>Cissampelideae</taxon>
        <taxon>Stephania</taxon>
    </lineage>
</organism>
<evidence type="ECO:0000313" key="2">
    <source>
        <dbReference type="EMBL" id="KAK9139217.1"/>
    </source>
</evidence>
<dbReference type="PANTHER" id="PTHR35717:SF1">
    <property type="entry name" value="OS05G0156200 PROTEIN"/>
    <property type="match status" value="1"/>
</dbReference>